<feature type="signal peptide" evidence="2">
    <location>
        <begin position="1"/>
        <end position="25"/>
    </location>
</feature>
<evidence type="ECO:0000313" key="3">
    <source>
        <dbReference type="EMBL" id="OLU39176.1"/>
    </source>
</evidence>
<name>A0A1U7NFL8_9FIRM</name>
<dbReference type="RefSeq" id="WP_075819711.1">
    <property type="nucleotide sequence ID" value="NZ_CAJUTZ010000050.1"/>
</dbReference>
<dbReference type="GeneID" id="82202969"/>
<dbReference type="EMBL" id="MPJW01000140">
    <property type="protein sequence ID" value="OLU39176.1"/>
    <property type="molecule type" value="Genomic_DNA"/>
</dbReference>
<protein>
    <recommendedName>
        <fullName evidence="5">Lipoprotein</fullName>
    </recommendedName>
</protein>
<organism evidence="3 4">
    <name type="scientific">Ileibacterium valens</name>
    <dbReference type="NCBI Taxonomy" id="1862668"/>
    <lineage>
        <taxon>Bacteria</taxon>
        <taxon>Bacillati</taxon>
        <taxon>Bacillota</taxon>
        <taxon>Erysipelotrichia</taxon>
        <taxon>Erysipelotrichales</taxon>
        <taxon>Erysipelotrichaceae</taxon>
        <taxon>Ileibacterium</taxon>
    </lineage>
</organism>
<evidence type="ECO:0000313" key="4">
    <source>
        <dbReference type="Proteomes" id="UP000186341"/>
    </source>
</evidence>
<proteinExistence type="predicted"/>
<evidence type="ECO:0008006" key="5">
    <source>
        <dbReference type="Google" id="ProtNLM"/>
    </source>
</evidence>
<keyword evidence="4" id="KW-1185">Reference proteome</keyword>
<accession>A0A1U7NFL8</accession>
<sequence>MKFTKLFTAFSLACLLAACSSNTPASDSNTNHAQNQTSVNDEKTSDDTNTNNNSSNSSNSSNTNSNQNSGNAYAAGSEFENAFANAGYDIIHTEQEHDEYSFDAKNNAGRVDFDLSLYSNADRARNEYSDDLWDETDDDYNSLFELEQNGKLLSGLQEAGTSRYKLIGCNPDGSFTFEMDDLSNEQYNNVLQILDTLGYPVQF</sequence>
<keyword evidence="2" id="KW-0732">Signal</keyword>
<feature type="compositionally biased region" description="Low complexity" evidence="1">
    <location>
        <begin position="47"/>
        <end position="69"/>
    </location>
</feature>
<feature type="compositionally biased region" description="Polar residues" evidence="1">
    <location>
        <begin position="25"/>
        <end position="39"/>
    </location>
</feature>
<evidence type="ECO:0000256" key="2">
    <source>
        <dbReference type="SAM" id="SignalP"/>
    </source>
</evidence>
<reference evidence="3 4" key="1">
    <citation type="submission" date="2016-11" db="EMBL/GenBank/DDBJ databases">
        <title>Description of two novel members of the family Erysipelotrichaceae: Ileibacterium lipovorans gen. nov., sp. nov. and Dubosiella newyorkensis, gen. nov., sp. nov.</title>
        <authorList>
            <person name="Cox L.M."/>
            <person name="Sohn J."/>
            <person name="Tyrrell K.L."/>
            <person name="Citron D.M."/>
            <person name="Lawson P.A."/>
            <person name="Patel N.B."/>
            <person name="Iizumi T."/>
            <person name="Perez-Perez G.I."/>
            <person name="Goldstein E.J."/>
            <person name="Blaser M.J."/>
        </authorList>
    </citation>
    <scope>NUCLEOTIDE SEQUENCE [LARGE SCALE GENOMIC DNA]</scope>
    <source>
        <strain evidence="3 4">NYU-BL-A3</strain>
    </source>
</reference>
<dbReference type="PROSITE" id="PS51257">
    <property type="entry name" value="PROKAR_LIPOPROTEIN"/>
    <property type="match status" value="1"/>
</dbReference>
<feature type="chain" id="PRO_5039275893" description="Lipoprotein" evidence="2">
    <location>
        <begin position="26"/>
        <end position="203"/>
    </location>
</feature>
<dbReference type="AlphaFoldDB" id="A0A1U7NFL8"/>
<feature type="region of interest" description="Disordered" evidence="1">
    <location>
        <begin position="25"/>
        <end position="73"/>
    </location>
</feature>
<evidence type="ECO:0000256" key="1">
    <source>
        <dbReference type="SAM" id="MobiDB-lite"/>
    </source>
</evidence>
<gene>
    <name evidence="3" type="ORF">BO222_07160</name>
</gene>
<comment type="caution">
    <text evidence="3">The sequence shown here is derived from an EMBL/GenBank/DDBJ whole genome shotgun (WGS) entry which is preliminary data.</text>
</comment>
<dbReference type="Proteomes" id="UP000186341">
    <property type="component" value="Unassembled WGS sequence"/>
</dbReference>